<sequence>MGHVEVTVWLAVGYALFLLAAAFGVDQMARRAAARAAAWHHGGFTYHADHDAWQCPQDHWLWPQSFDPDNRVMRYRASPTVCNACPVKSTCTTSPHGRQIGRNVDPWPASEAERFHRGIACAVAVLAVAWPLAMMLEHRTPTELVVLGGAVVLVALSSWPLWSHLRRSPAGFPVGVKVETLDDTVAGRTAAPPIRYRSDRSTADRPGEQTPTGRSRGRNR</sequence>
<protein>
    <recommendedName>
        <fullName evidence="7">Transposase DDE domain-containing protein</fullName>
    </recommendedName>
</protein>
<feature type="transmembrane region" description="Helical" evidence="2">
    <location>
        <begin position="144"/>
        <end position="162"/>
    </location>
</feature>
<keyword evidence="6" id="KW-1185">Reference proteome</keyword>
<dbReference type="STRING" id="446860.AS188_03130"/>
<accession>A0A0U3HVG1</accession>
<gene>
    <name evidence="3" type="ORF">AS188_03130</name>
    <name evidence="4" type="ORF">KFL01_26750</name>
</gene>
<organism evidence="3 5">
    <name type="scientific">Kocuria flava</name>
    <dbReference type="NCBI Taxonomy" id="446860"/>
    <lineage>
        <taxon>Bacteria</taxon>
        <taxon>Bacillati</taxon>
        <taxon>Actinomycetota</taxon>
        <taxon>Actinomycetes</taxon>
        <taxon>Micrococcales</taxon>
        <taxon>Micrococcaceae</taxon>
        <taxon>Kocuria</taxon>
    </lineage>
</organism>
<evidence type="ECO:0000256" key="1">
    <source>
        <dbReference type="SAM" id="MobiDB-lite"/>
    </source>
</evidence>
<dbReference type="Proteomes" id="UP000321155">
    <property type="component" value="Unassembled WGS sequence"/>
</dbReference>
<feature type="region of interest" description="Disordered" evidence="1">
    <location>
        <begin position="188"/>
        <end position="220"/>
    </location>
</feature>
<dbReference type="Proteomes" id="UP000057181">
    <property type="component" value="Chromosome"/>
</dbReference>
<keyword evidence="2" id="KW-0812">Transmembrane</keyword>
<evidence type="ECO:0000313" key="3">
    <source>
        <dbReference type="EMBL" id="ALU38903.1"/>
    </source>
</evidence>
<name>A0A0U3HVG1_9MICC</name>
<evidence type="ECO:0008006" key="7">
    <source>
        <dbReference type="Google" id="ProtNLM"/>
    </source>
</evidence>
<feature type="compositionally biased region" description="Basic and acidic residues" evidence="1">
    <location>
        <begin position="196"/>
        <end position="207"/>
    </location>
</feature>
<dbReference type="KEGG" id="kfv:AS188_03130"/>
<dbReference type="AlphaFoldDB" id="A0A0U3HVG1"/>
<keyword evidence="2" id="KW-1133">Transmembrane helix</keyword>
<evidence type="ECO:0000313" key="4">
    <source>
        <dbReference type="EMBL" id="GEO93369.1"/>
    </source>
</evidence>
<dbReference type="EMBL" id="CP013254">
    <property type="protein sequence ID" value="ALU38903.1"/>
    <property type="molecule type" value="Genomic_DNA"/>
</dbReference>
<reference evidence="3 5" key="1">
    <citation type="submission" date="2015-11" db="EMBL/GenBank/DDBJ databases">
        <title>Complete Genome Sequence of Kocuria flava strain HO-9041.</title>
        <authorList>
            <person name="Zhou M."/>
            <person name="Dai J."/>
        </authorList>
    </citation>
    <scope>NUCLEOTIDE SEQUENCE [LARGE SCALE GENOMIC DNA]</scope>
    <source>
        <strain evidence="3 5">HO-9041</strain>
    </source>
</reference>
<feature type="transmembrane region" description="Helical" evidence="2">
    <location>
        <begin position="6"/>
        <end position="25"/>
    </location>
</feature>
<evidence type="ECO:0000256" key="2">
    <source>
        <dbReference type="SAM" id="Phobius"/>
    </source>
</evidence>
<keyword evidence="2" id="KW-0472">Membrane</keyword>
<dbReference type="OrthoDB" id="119867at2"/>
<dbReference type="EMBL" id="BJZR01000109">
    <property type="protein sequence ID" value="GEO93369.1"/>
    <property type="molecule type" value="Genomic_DNA"/>
</dbReference>
<proteinExistence type="predicted"/>
<evidence type="ECO:0000313" key="5">
    <source>
        <dbReference type="Proteomes" id="UP000057181"/>
    </source>
</evidence>
<dbReference type="RefSeq" id="WP_058857615.1">
    <property type="nucleotide sequence ID" value="NZ_BJZR01000109.1"/>
</dbReference>
<reference evidence="4 6" key="2">
    <citation type="submission" date="2019-07" db="EMBL/GenBank/DDBJ databases">
        <title>Whole genome shotgun sequence of Kocuria flava NBRC 107626.</title>
        <authorList>
            <person name="Hosoyama A."/>
            <person name="Uohara A."/>
            <person name="Ohji S."/>
            <person name="Ichikawa N."/>
        </authorList>
    </citation>
    <scope>NUCLEOTIDE SEQUENCE [LARGE SCALE GENOMIC DNA]</scope>
    <source>
        <strain evidence="4 6">NBRC 107626</strain>
    </source>
</reference>
<evidence type="ECO:0000313" key="6">
    <source>
        <dbReference type="Proteomes" id="UP000321155"/>
    </source>
</evidence>